<dbReference type="InterPro" id="IPR038364">
    <property type="entry name" value="Urocanase_central_sf"/>
</dbReference>
<dbReference type="FunFam" id="3.40.50.10730:FF:000002">
    <property type="entry name" value="Urocanate hydratase 1"/>
    <property type="match status" value="1"/>
</dbReference>
<evidence type="ECO:0000256" key="7">
    <source>
        <dbReference type="ARBA" id="ARBA00023239"/>
    </source>
</evidence>
<dbReference type="InterPro" id="IPR035085">
    <property type="entry name" value="Urocanase_Rossmann-like"/>
</dbReference>
<evidence type="ECO:0000256" key="1">
    <source>
        <dbReference type="ARBA" id="ARBA00001911"/>
    </source>
</evidence>
<evidence type="ECO:0000256" key="9">
    <source>
        <dbReference type="ARBA" id="ARBA00047623"/>
    </source>
</evidence>
<comment type="catalytic activity">
    <reaction evidence="9">
        <text>4-imidazolone-5-propanoate = trans-urocanate + H2O</text>
        <dbReference type="Rhea" id="RHEA:13101"/>
        <dbReference type="ChEBI" id="CHEBI:15377"/>
        <dbReference type="ChEBI" id="CHEBI:17771"/>
        <dbReference type="ChEBI" id="CHEBI:77893"/>
        <dbReference type="EC" id="4.2.1.49"/>
    </reaction>
</comment>
<comment type="similarity">
    <text evidence="3">Belongs to the urocanase family.</text>
</comment>
<dbReference type="GO" id="GO:0016153">
    <property type="term" value="F:urocanate hydratase activity"/>
    <property type="evidence" value="ECO:0007669"/>
    <property type="project" value="UniProtKB-EC"/>
</dbReference>
<keyword evidence="13" id="KW-1185">Reference proteome</keyword>
<dbReference type="GeneID" id="111246725"/>
<evidence type="ECO:0000256" key="4">
    <source>
        <dbReference type="ARBA" id="ARBA00011992"/>
    </source>
</evidence>
<dbReference type="AlphaFoldDB" id="A0A7M7JM14"/>
<dbReference type="GO" id="GO:0019557">
    <property type="term" value="P:L-histidine catabolic process to glutamate and formate"/>
    <property type="evidence" value="ECO:0007669"/>
    <property type="project" value="UniProtKB-UniPathway"/>
</dbReference>
<name>A0A7M7JM14_VARDE</name>
<dbReference type="RefSeq" id="XP_022652527.1">
    <property type="nucleotide sequence ID" value="XM_022796792.1"/>
</dbReference>
<dbReference type="InterPro" id="IPR035401">
    <property type="entry name" value="Urocanase_C"/>
</dbReference>
<comment type="cofactor">
    <cofactor evidence="1">
        <name>NAD(+)</name>
        <dbReference type="ChEBI" id="CHEBI:57540"/>
    </cofactor>
</comment>
<sequence>MSQVAMRDLCLGIQLKPLPAPQKRSPDVPHAPMRNVPLTKDETKIALKNALRYFPQRFHHILAPEFASELKKYGHIYMYRFKPFQPLKAYPIEEYPARSVQAAAIMLMICNNLDPQVAQYPEELVTYGGNGQVFSNWAQITIMNAGRKYLHLESLKGKVLLTSGLGGMSGAQAKAAVIAGAVGVIVEVNKDALLKRYRQGWLHEICSDLADLKQRIQRAKKDEQATSIGFQGNVVDVWEFFAKDAEESGELLVELGSDQTSCHNPFGGGYYPVQLSFEEANEVMIQDPPRFKQLVQESLRRQVAAIDSLAARGLCFWDYGNAFLLEASRAGADVGQNGIRFKYPSYVQDIMGDIFSMGFGPFRWVCTSGRPEDLDLTDKIACQVLRELLNSDVSDSVKCQYSDNIRWIEKASLNSLVVGSQARILYSDRRGRMKIAQAFNDAVRTQRLKGPIVLSRDHHDVSGADSPFRETSNIYDGSAFTADMAVQNFVGVTLRGATWVALHNGGGVGWGQVINGGFGMLLDGSKEAHQKAAELLSWDVNNGIARRAWSGNNYALDTIRDAMEEDPLLEVTIPHAASENDLCGAIDRFFPTKSP</sequence>
<dbReference type="EnsemblMetazoa" id="XM_022796792">
    <property type="protein sequence ID" value="XP_022652527"/>
    <property type="gene ID" value="LOC111246725"/>
</dbReference>
<evidence type="ECO:0000313" key="13">
    <source>
        <dbReference type="Proteomes" id="UP000594260"/>
    </source>
</evidence>
<evidence type="ECO:0000259" key="11">
    <source>
        <dbReference type="Pfam" id="PF17392"/>
    </source>
</evidence>
<comment type="pathway">
    <text evidence="2">Amino-acid degradation; L-histidine degradation into L-glutamate; N-formimidoyl-L-glutamate from L-histidine: step 2/3.</text>
</comment>
<dbReference type="FunFam" id="3.40.1770.10:FF:000003">
    <property type="entry name" value="Urocanate hydratase 1"/>
    <property type="match status" value="1"/>
</dbReference>
<feature type="domain" description="Urocanase C-terminal" evidence="11">
    <location>
        <begin position="353"/>
        <end position="560"/>
    </location>
</feature>
<dbReference type="EC" id="4.2.1.49" evidence="4"/>
<dbReference type="UniPathway" id="UPA00379">
    <property type="reaction ID" value="UER00550"/>
</dbReference>
<feature type="domain" description="Urocanase Rossmann-like" evidence="10">
    <location>
        <begin position="140"/>
        <end position="350"/>
    </location>
</feature>
<organism evidence="12 13">
    <name type="scientific">Varroa destructor</name>
    <name type="common">Honeybee mite</name>
    <dbReference type="NCBI Taxonomy" id="109461"/>
    <lineage>
        <taxon>Eukaryota</taxon>
        <taxon>Metazoa</taxon>
        <taxon>Ecdysozoa</taxon>
        <taxon>Arthropoda</taxon>
        <taxon>Chelicerata</taxon>
        <taxon>Arachnida</taxon>
        <taxon>Acari</taxon>
        <taxon>Parasitiformes</taxon>
        <taxon>Mesostigmata</taxon>
        <taxon>Gamasina</taxon>
        <taxon>Dermanyssoidea</taxon>
        <taxon>Varroidae</taxon>
        <taxon>Varroa</taxon>
    </lineage>
</organism>
<dbReference type="GO" id="GO:0019556">
    <property type="term" value="P:L-histidine catabolic process to glutamate and formamide"/>
    <property type="evidence" value="ECO:0007669"/>
    <property type="project" value="UniProtKB-UniPathway"/>
</dbReference>
<evidence type="ECO:0000256" key="3">
    <source>
        <dbReference type="ARBA" id="ARBA00007578"/>
    </source>
</evidence>
<dbReference type="PANTHER" id="PTHR12216:SF3">
    <property type="entry name" value="UROCANATE HYDRATASE"/>
    <property type="match status" value="1"/>
</dbReference>
<accession>A0A7M7JM14</accession>
<dbReference type="InterPro" id="IPR036190">
    <property type="entry name" value="Urocanase_sf"/>
</dbReference>
<protein>
    <recommendedName>
        <fullName evidence="4">urocanate hydratase</fullName>
        <ecNumber evidence="4">4.2.1.49</ecNumber>
    </recommendedName>
    <alternativeName>
        <fullName evidence="8">Imidazolonepropionate hydrolase</fullName>
    </alternativeName>
</protein>
<dbReference type="PIRSF" id="PIRSF001423">
    <property type="entry name" value="Urocanate_hydrat"/>
    <property type="match status" value="1"/>
</dbReference>
<dbReference type="PROSITE" id="PS01233">
    <property type="entry name" value="UROCANASE"/>
    <property type="match status" value="1"/>
</dbReference>
<dbReference type="InterPro" id="IPR023637">
    <property type="entry name" value="Urocanase-like"/>
</dbReference>
<keyword evidence="6" id="KW-0520">NAD</keyword>
<dbReference type="Gene3D" id="3.40.50.10730">
    <property type="entry name" value="Urocanase like domains"/>
    <property type="match status" value="1"/>
</dbReference>
<dbReference type="Pfam" id="PF01175">
    <property type="entry name" value="Urocanase"/>
    <property type="match status" value="1"/>
</dbReference>
<proteinExistence type="inferred from homology"/>
<evidence type="ECO:0000256" key="2">
    <source>
        <dbReference type="ARBA" id="ARBA00004794"/>
    </source>
</evidence>
<dbReference type="Gene3D" id="3.40.1770.10">
    <property type="entry name" value="Urocanase superfamily"/>
    <property type="match status" value="1"/>
</dbReference>
<evidence type="ECO:0000256" key="5">
    <source>
        <dbReference type="ARBA" id="ARBA00022808"/>
    </source>
</evidence>
<dbReference type="SUPFAM" id="SSF111326">
    <property type="entry name" value="Urocanase"/>
    <property type="match status" value="1"/>
</dbReference>
<dbReference type="Proteomes" id="UP000594260">
    <property type="component" value="Unplaced"/>
</dbReference>
<evidence type="ECO:0000313" key="12">
    <source>
        <dbReference type="EnsemblMetazoa" id="XP_022652527"/>
    </source>
</evidence>
<evidence type="ECO:0000259" key="10">
    <source>
        <dbReference type="Pfam" id="PF01175"/>
    </source>
</evidence>
<dbReference type="Pfam" id="PF17392">
    <property type="entry name" value="Urocanase_C"/>
    <property type="match status" value="1"/>
</dbReference>
<keyword evidence="5" id="KW-0369">Histidine metabolism</keyword>
<dbReference type="InterPro" id="IPR023636">
    <property type="entry name" value="Urocanase_CS"/>
</dbReference>
<evidence type="ECO:0000256" key="8">
    <source>
        <dbReference type="ARBA" id="ARBA00031640"/>
    </source>
</evidence>
<evidence type="ECO:0000256" key="6">
    <source>
        <dbReference type="ARBA" id="ARBA00023027"/>
    </source>
</evidence>
<dbReference type="PANTHER" id="PTHR12216">
    <property type="entry name" value="UROCANATE HYDRATASE"/>
    <property type="match status" value="1"/>
</dbReference>
<reference evidence="12" key="1">
    <citation type="submission" date="2021-01" db="UniProtKB">
        <authorList>
            <consortium name="EnsemblMetazoa"/>
        </authorList>
    </citation>
    <scope>IDENTIFICATION</scope>
</reference>
<keyword evidence="7" id="KW-0456">Lyase</keyword>